<dbReference type="Proteomes" id="UP001243330">
    <property type="component" value="Unassembled WGS sequence"/>
</dbReference>
<comment type="caution">
    <text evidence="2">The sequence shown here is derived from an EMBL/GenBank/DDBJ whole genome shotgun (WGS) entry which is preliminary data.</text>
</comment>
<evidence type="ECO:0000313" key="3">
    <source>
        <dbReference type="Proteomes" id="UP001243330"/>
    </source>
</evidence>
<feature type="region of interest" description="Disordered" evidence="1">
    <location>
        <begin position="118"/>
        <end position="163"/>
    </location>
</feature>
<dbReference type="AlphaFoldDB" id="A0AAD9AG61"/>
<protein>
    <submittedName>
        <fullName evidence="2">Uncharacterized protein</fullName>
    </submittedName>
</protein>
<gene>
    <name evidence="2" type="ORF">CCHR01_09765</name>
</gene>
<proteinExistence type="predicted"/>
<feature type="compositionally biased region" description="Low complexity" evidence="1">
    <location>
        <begin position="152"/>
        <end position="163"/>
    </location>
</feature>
<accession>A0AAD9AG61</accession>
<dbReference type="EMBL" id="JAQOWY010000197">
    <property type="protein sequence ID" value="KAK1847613.1"/>
    <property type="molecule type" value="Genomic_DNA"/>
</dbReference>
<feature type="compositionally biased region" description="Basic residues" evidence="1">
    <location>
        <begin position="124"/>
        <end position="140"/>
    </location>
</feature>
<keyword evidence="3" id="KW-1185">Reference proteome</keyword>
<evidence type="ECO:0000256" key="1">
    <source>
        <dbReference type="SAM" id="MobiDB-lite"/>
    </source>
</evidence>
<evidence type="ECO:0000313" key="2">
    <source>
        <dbReference type="EMBL" id="KAK1847613.1"/>
    </source>
</evidence>
<organism evidence="2 3">
    <name type="scientific">Colletotrichum chrysophilum</name>
    <dbReference type="NCBI Taxonomy" id="1836956"/>
    <lineage>
        <taxon>Eukaryota</taxon>
        <taxon>Fungi</taxon>
        <taxon>Dikarya</taxon>
        <taxon>Ascomycota</taxon>
        <taxon>Pezizomycotina</taxon>
        <taxon>Sordariomycetes</taxon>
        <taxon>Hypocreomycetidae</taxon>
        <taxon>Glomerellales</taxon>
        <taxon>Glomerellaceae</taxon>
        <taxon>Colletotrichum</taxon>
        <taxon>Colletotrichum gloeosporioides species complex</taxon>
    </lineage>
</organism>
<sequence length="207" mass="23595">MRRPKDVQFAHFSRRQGLLRLRWLLEGLTLRSSPKTVKAATDYQEHCHVDKPDGQEASRAATPSFRPLQDRRTSIGLATNRASSLAPVVPGRNHGKTTSWHSVAEAVARSLKRFPPVRESKPSIRIRKKRPHLAVTRRSHSQTLTSHRSLQPARGNNGAATTATRPARVLRVSMQRYGYARLSWASWRSLPPYEEQRWMARLPWIVG</sequence>
<name>A0AAD9AG61_9PEZI</name>
<reference evidence="2" key="1">
    <citation type="submission" date="2023-01" db="EMBL/GenBank/DDBJ databases">
        <title>Colletotrichum chrysophilum M932 genome sequence.</title>
        <authorList>
            <person name="Baroncelli R."/>
        </authorList>
    </citation>
    <scope>NUCLEOTIDE SEQUENCE</scope>
    <source>
        <strain evidence="2">M932</strain>
    </source>
</reference>